<dbReference type="AlphaFoldDB" id="A0A2P6Q093"/>
<dbReference type="InterPro" id="IPR045051">
    <property type="entry name" value="SBT"/>
</dbReference>
<dbReference type="PANTHER" id="PTHR10795">
    <property type="entry name" value="PROPROTEIN CONVERTASE SUBTILISIN/KEXIN"/>
    <property type="match status" value="1"/>
</dbReference>
<dbReference type="Gene3D" id="3.40.50.200">
    <property type="entry name" value="Peptidase S8/S53 domain"/>
    <property type="match status" value="1"/>
</dbReference>
<evidence type="ECO:0000313" key="5">
    <source>
        <dbReference type="EMBL" id="PRQ27559.1"/>
    </source>
</evidence>
<dbReference type="PROSITE" id="PS00137">
    <property type="entry name" value="SUBTILASE_HIS"/>
    <property type="match status" value="1"/>
</dbReference>
<evidence type="ECO:0000256" key="1">
    <source>
        <dbReference type="ARBA" id="ARBA00004613"/>
    </source>
</evidence>
<dbReference type="EC" id="3.4.14.10" evidence="5"/>
<keyword evidence="3" id="KW-0732">Signal</keyword>
<keyword evidence="5" id="KW-0378">Hydrolase</keyword>
<dbReference type="STRING" id="74649.A0A2P6Q093"/>
<comment type="subcellular location">
    <subcellularLocation>
        <location evidence="1">Secreted</location>
    </subcellularLocation>
</comment>
<evidence type="ECO:0000256" key="2">
    <source>
        <dbReference type="ARBA" id="ARBA00011073"/>
    </source>
</evidence>
<name>A0A2P6Q093_ROSCH</name>
<protein>
    <submittedName>
        <fullName evidence="5">Putative tripeptidyl-peptidase II</fullName>
        <ecNumber evidence="5">3.4.14.10</ecNumber>
    </submittedName>
</protein>
<dbReference type="SUPFAM" id="SSF52743">
    <property type="entry name" value="Subtilisin-like"/>
    <property type="match status" value="1"/>
</dbReference>
<dbReference type="InterPro" id="IPR036852">
    <property type="entry name" value="Peptidase_S8/S53_dom_sf"/>
</dbReference>
<gene>
    <name evidence="5" type="ORF">RchiOBHm_Chr6g0306571</name>
</gene>
<dbReference type="GO" id="GO:0008240">
    <property type="term" value="F:tripeptidyl-peptidase activity"/>
    <property type="evidence" value="ECO:0007669"/>
    <property type="project" value="UniProtKB-EC"/>
</dbReference>
<comment type="similarity">
    <text evidence="2">Belongs to the peptidase S8 family.</text>
</comment>
<dbReference type="Proteomes" id="UP000238479">
    <property type="component" value="Chromosome 6"/>
</dbReference>
<feature type="domain" description="Peptidase S8/S53" evidence="4">
    <location>
        <begin position="104"/>
        <end position="184"/>
    </location>
</feature>
<dbReference type="InterPro" id="IPR000209">
    <property type="entry name" value="Peptidase_S8/S53_dom"/>
</dbReference>
<proteinExistence type="inferred from homology"/>
<dbReference type="GO" id="GO:0005576">
    <property type="term" value="C:extracellular region"/>
    <property type="evidence" value="ECO:0007669"/>
    <property type="project" value="UniProtKB-SubCell"/>
</dbReference>
<dbReference type="Gramene" id="PRQ27559">
    <property type="protein sequence ID" value="PRQ27559"/>
    <property type="gene ID" value="RchiOBHm_Chr6g0306571"/>
</dbReference>
<evidence type="ECO:0000256" key="3">
    <source>
        <dbReference type="ARBA" id="ARBA00022729"/>
    </source>
</evidence>
<dbReference type="EMBL" id="PDCK01000044">
    <property type="protein sequence ID" value="PRQ27559.1"/>
    <property type="molecule type" value="Genomic_DNA"/>
</dbReference>
<reference evidence="5 6" key="1">
    <citation type="journal article" date="2018" name="Nat. Genet.">
        <title>The Rosa genome provides new insights in the design of modern roses.</title>
        <authorList>
            <person name="Bendahmane M."/>
        </authorList>
    </citation>
    <scope>NUCLEOTIDE SEQUENCE [LARGE SCALE GENOMIC DNA]</scope>
    <source>
        <strain evidence="6">cv. Old Blush</strain>
    </source>
</reference>
<dbReference type="GO" id="GO:0004252">
    <property type="term" value="F:serine-type endopeptidase activity"/>
    <property type="evidence" value="ECO:0007669"/>
    <property type="project" value="InterPro"/>
</dbReference>
<evidence type="ECO:0000313" key="6">
    <source>
        <dbReference type="Proteomes" id="UP000238479"/>
    </source>
</evidence>
<evidence type="ECO:0000259" key="4">
    <source>
        <dbReference type="Pfam" id="PF00082"/>
    </source>
</evidence>
<comment type="caution">
    <text evidence="5">The sequence shown here is derived from an EMBL/GenBank/DDBJ whole genome shotgun (WGS) entry which is preliminary data.</text>
</comment>
<dbReference type="GO" id="GO:0006508">
    <property type="term" value="P:proteolysis"/>
    <property type="evidence" value="ECO:0007669"/>
    <property type="project" value="InterPro"/>
</dbReference>
<accession>A0A2P6Q093</accession>
<keyword evidence="6" id="KW-1185">Reference proteome</keyword>
<dbReference type="InterPro" id="IPR022398">
    <property type="entry name" value="Peptidase_S8_His-AS"/>
</dbReference>
<dbReference type="Pfam" id="PF00082">
    <property type="entry name" value="Peptidase_S8"/>
    <property type="match status" value="1"/>
</dbReference>
<sequence>MGLRYRYTQEILDRNLGWASPYPASTSLSVWSTLEYGRSTAASTTTAWDQSPRVGKVTVSPEIRRIRQPFATDRKLIGASQILDSRAAAILLPQETRARRTVPAGHGTHVASIIAGRHVPNASFLGFAQGVASGVAPNARAAMYRIARGSRRVSLTCWLPVEDGCDVISLSLSLDDGDLRPYHKDPIDIAALLGNGRILTGSSLYNGTWPENTCMSLVAGLISGGFTGKETYPFAITYIDDSNCEEYHRDGKC</sequence>
<organism evidence="5 6">
    <name type="scientific">Rosa chinensis</name>
    <name type="common">China rose</name>
    <dbReference type="NCBI Taxonomy" id="74649"/>
    <lineage>
        <taxon>Eukaryota</taxon>
        <taxon>Viridiplantae</taxon>
        <taxon>Streptophyta</taxon>
        <taxon>Embryophyta</taxon>
        <taxon>Tracheophyta</taxon>
        <taxon>Spermatophyta</taxon>
        <taxon>Magnoliopsida</taxon>
        <taxon>eudicotyledons</taxon>
        <taxon>Gunneridae</taxon>
        <taxon>Pentapetalae</taxon>
        <taxon>rosids</taxon>
        <taxon>fabids</taxon>
        <taxon>Rosales</taxon>
        <taxon>Rosaceae</taxon>
        <taxon>Rosoideae</taxon>
        <taxon>Rosoideae incertae sedis</taxon>
        <taxon>Rosa</taxon>
    </lineage>
</organism>